<sequence>MFRQTIMIGCALAVFGCSSVVQPVAQVSLVEAQEEQVIAADDAIQRILNTNDYGSSQVYAGESFVVSPRFFSARGAYCRTMSNSVQSKLFCQSQNGNWFEVPSVMSELNANETSETE</sequence>
<proteinExistence type="predicted"/>
<accession>A0A3N5Y485</accession>
<gene>
    <name evidence="1" type="ORF">DRW07_02465</name>
</gene>
<comment type="caution">
    <text evidence="1">The sequence shown here is derived from an EMBL/GenBank/DDBJ whole genome shotgun (WGS) entry which is preliminary data.</text>
</comment>
<dbReference type="RefSeq" id="WP_124026291.1">
    <property type="nucleotide sequence ID" value="NZ_JBHRSN010000005.1"/>
</dbReference>
<protein>
    <submittedName>
        <fullName evidence="1">Uncharacterized protein</fullName>
    </submittedName>
</protein>
<reference evidence="1 2" key="1">
    <citation type="submission" date="2018-11" db="EMBL/GenBank/DDBJ databases">
        <authorList>
            <person name="Ye M.-Q."/>
            <person name="Du Z.-J."/>
        </authorList>
    </citation>
    <scope>NUCLEOTIDE SEQUENCE [LARGE SCALE GENOMIC DNA]</scope>
    <source>
        <strain evidence="1 2">U0105</strain>
    </source>
</reference>
<dbReference type="AlphaFoldDB" id="A0A3N5Y485"/>
<name>A0A3N5Y485_9ALTE</name>
<dbReference type="PROSITE" id="PS51257">
    <property type="entry name" value="PROKAR_LIPOPROTEIN"/>
    <property type="match status" value="1"/>
</dbReference>
<organism evidence="1 2">
    <name type="scientific">Alteromonas sediminis</name>
    <dbReference type="NCBI Taxonomy" id="2259342"/>
    <lineage>
        <taxon>Bacteria</taxon>
        <taxon>Pseudomonadati</taxon>
        <taxon>Pseudomonadota</taxon>
        <taxon>Gammaproteobacteria</taxon>
        <taxon>Alteromonadales</taxon>
        <taxon>Alteromonadaceae</taxon>
        <taxon>Alteromonas/Salinimonas group</taxon>
        <taxon>Alteromonas</taxon>
    </lineage>
</organism>
<evidence type="ECO:0000313" key="2">
    <source>
        <dbReference type="Proteomes" id="UP000275281"/>
    </source>
</evidence>
<dbReference type="OrthoDB" id="6388900at2"/>
<dbReference type="EMBL" id="RPOK01000001">
    <property type="protein sequence ID" value="RPJ68290.1"/>
    <property type="molecule type" value="Genomic_DNA"/>
</dbReference>
<dbReference type="Proteomes" id="UP000275281">
    <property type="component" value="Unassembled WGS sequence"/>
</dbReference>
<keyword evidence="2" id="KW-1185">Reference proteome</keyword>
<evidence type="ECO:0000313" key="1">
    <source>
        <dbReference type="EMBL" id="RPJ68290.1"/>
    </source>
</evidence>